<dbReference type="Pfam" id="PF13855">
    <property type="entry name" value="LRR_8"/>
    <property type="match status" value="2"/>
</dbReference>
<dbReference type="PROSITE" id="PS50835">
    <property type="entry name" value="IG_LIKE"/>
    <property type="match status" value="1"/>
</dbReference>
<accession>K1PTB0</accession>
<dbReference type="InterPro" id="IPR036179">
    <property type="entry name" value="Ig-like_dom_sf"/>
</dbReference>
<dbReference type="InterPro" id="IPR001611">
    <property type="entry name" value="Leu-rich_rpt"/>
</dbReference>
<dbReference type="SMART" id="SM00369">
    <property type="entry name" value="LRR_TYP"/>
    <property type="match status" value="4"/>
</dbReference>
<organism evidence="1">
    <name type="scientific">Magallana gigas</name>
    <name type="common">Pacific oyster</name>
    <name type="synonym">Crassostrea gigas</name>
    <dbReference type="NCBI Taxonomy" id="29159"/>
    <lineage>
        <taxon>Eukaryota</taxon>
        <taxon>Metazoa</taxon>
        <taxon>Spiralia</taxon>
        <taxon>Lophotrochozoa</taxon>
        <taxon>Mollusca</taxon>
        <taxon>Bivalvia</taxon>
        <taxon>Autobranchia</taxon>
        <taxon>Pteriomorphia</taxon>
        <taxon>Ostreida</taxon>
        <taxon>Ostreoidea</taxon>
        <taxon>Ostreidae</taxon>
        <taxon>Magallana</taxon>
    </lineage>
</organism>
<dbReference type="Gene3D" id="3.80.10.10">
    <property type="entry name" value="Ribonuclease Inhibitor"/>
    <property type="match status" value="2"/>
</dbReference>
<gene>
    <name evidence="1" type="ORF">CGI_10008005</name>
</gene>
<dbReference type="InterPro" id="IPR013098">
    <property type="entry name" value="Ig_I-set"/>
</dbReference>
<dbReference type="PANTHER" id="PTHR24366">
    <property type="entry name" value="IG(IMMUNOGLOBULIN) AND LRR(LEUCINE RICH REPEAT) DOMAINS"/>
    <property type="match status" value="1"/>
</dbReference>
<reference evidence="1" key="1">
    <citation type="journal article" date="2012" name="Nature">
        <title>The oyster genome reveals stress adaptation and complexity of shell formation.</title>
        <authorList>
            <person name="Zhang G."/>
            <person name="Fang X."/>
            <person name="Guo X."/>
            <person name="Li L."/>
            <person name="Luo R."/>
            <person name="Xu F."/>
            <person name="Yang P."/>
            <person name="Zhang L."/>
            <person name="Wang X."/>
            <person name="Qi H."/>
            <person name="Xiong Z."/>
            <person name="Que H."/>
            <person name="Xie Y."/>
            <person name="Holland P.W."/>
            <person name="Paps J."/>
            <person name="Zhu Y."/>
            <person name="Wu F."/>
            <person name="Chen Y."/>
            <person name="Wang J."/>
            <person name="Peng C."/>
            <person name="Meng J."/>
            <person name="Yang L."/>
            <person name="Liu J."/>
            <person name="Wen B."/>
            <person name="Zhang N."/>
            <person name="Huang Z."/>
            <person name="Zhu Q."/>
            <person name="Feng Y."/>
            <person name="Mount A."/>
            <person name="Hedgecock D."/>
            <person name="Xu Z."/>
            <person name="Liu Y."/>
            <person name="Domazet-Loso T."/>
            <person name="Du Y."/>
            <person name="Sun X."/>
            <person name="Zhang S."/>
            <person name="Liu B."/>
            <person name="Cheng P."/>
            <person name="Jiang X."/>
            <person name="Li J."/>
            <person name="Fan D."/>
            <person name="Wang W."/>
            <person name="Fu W."/>
            <person name="Wang T."/>
            <person name="Wang B."/>
            <person name="Zhang J."/>
            <person name="Peng Z."/>
            <person name="Li Y."/>
            <person name="Li N."/>
            <person name="Wang J."/>
            <person name="Chen M."/>
            <person name="He Y."/>
            <person name="Tan F."/>
            <person name="Song X."/>
            <person name="Zheng Q."/>
            <person name="Huang R."/>
            <person name="Yang H."/>
            <person name="Du X."/>
            <person name="Chen L."/>
            <person name="Yang M."/>
            <person name="Gaffney P.M."/>
            <person name="Wang S."/>
            <person name="Luo L."/>
            <person name="She Z."/>
            <person name="Ming Y."/>
            <person name="Huang W."/>
            <person name="Zhang S."/>
            <person name="Huang B."/>
            <person name="Zhang Y."/>
            <person name="Qu T."/>
            <person name="Ni P."/>
            <person name="Miao G."/>
            <person name="Wang J."/>
            <person name="Wang Q."/>
            <person name="Steinberg C.E."/>
            <person name="Wang H."/>
            <person name="Li N."/>
            <person name="Qian L."/>
            <person name="Zhang G."/>
            <person name="Li Y."/>
            <person name="Yang H."/>
            <person name="Liu X."/>
            <person name="Wang J."/>
            <person name="Yin Y."/>
            <person name="Wang J."/>
        </authorList>
    </citation>
    <scope>NUCLEOTIDE SEQUENCE [LARGE SCALE GENOMIC DNA]</scope>
    <source>
        <strain evidence="1">05x7-T-G4-1.051#20</strain>
    </source>
</reference>
<evidence type="ECO:0000313" key="1">
    <source>
        <dbReference type="EMBL" id="EKC19645.1"/>
    </source>
</evidence>
<dbReference type="HOGENOM" id="CLU_510250_0_0_1"/>
<dbReference type="InterPro" id="IPR032675">
    <property type="entry name" value="LRR_dom_sf"/>
</dbReference>
<dbReference type="SMR" id="K1PTB0"/>
<proteinExistence type="predicted"/>
<dbReference type="InterPro" id="IPR003591">
    <property type="entry name" value="Leu-rich_rpt_typical-subtyp"/>
</dbReference>
<dbReference type="Pfam" id="PF07679">
    <property type="entry name" value="I-set"/>
    <property type="match status" value="1"/>
</dbReference>
<dbReference type="AlphaFoldDB" id="K1PTB0"/>
<dbReference type="PANTHER" id="PTHR24366:SF96">
    <property type="entry name" value="LEUCINE RICH REPEAT CONTAINING 53"/>
    <property type="match status" value="1"/>
</dbReference>
<name>K1PTB0_MAGGI</name>
<dbReference type="InterPro" id="IPR013783">
    <property type="entry name" value="Ig-like_fold"/>
</dbReference>
<dbReference type="SUPFAM" id="SSF52058">
    <property type="entry name" value="L domain-like"/>
    <property type="match status" value="1"/>
</dbReference>
<dbReference type="SUPFAM" id="SSF48726">
    <property type="entry name" value="Immunoglobulin"/>
    <property type="match status" value="1"/>
</dbReference>
<sequence>MENKRKITAISCVLIVVSFGNVESSCPTSCQCSNVSGICRPGLNSFPSGFPSHFTALRLSGTFSSRNQIPSIESSHLNSFQKLERLYMAFSNVQSITSGSLPTTLITLDLSFNKIGEIAQNTLKGLTRLKLLNLSGNNGTELQLSAFNDLSKLTELYLAEMGLKKLDKRLLDHLPILKVLDLHGNKLKQLDWSFTTTLTNLAYIDISGNIFTELSNSSIMTLPHIKSIHLNNNDWKCTCALDWVKVLPSPIPESVMCSTPESLQYMSIVNVPSSQLSCVPASVSCSSTSSTGKYHTSLNISCTFGGDPFPDVIWTKPDGTELRYYNYDNPNYEVSEIGVLTIKSLDVDDDGQWTVQANNVKKQNVVNMQLTVTDVPTTTTITTTSTTTMSTISTTTNNNTTRKTIPPTTKTTTPTTTTEKTTIVKQTPAKKIAPVLSTGNNLKMTSKTVESIFSINTIYMMVAAAGGGVFITSMICLVIHCCTWKKKTFTKVGNETDARSFRHGL</sequence>
<dbReference type="InterPro" id="IPR007110">
    <property type="entry name" value="Ig-like_dom"/>
</dbReference>
<protein>
    <submittedName>
        <fullName evidence="1">Leucine-rich repeat-containing protein 24</fullName>
    </submittedName>
</protein>
<dbReference type="EMBL" id="JH817359">
    <property type="protein sequence ID" value="EKC19645.1"/>
    <property type="molecule type" value="Genomic_DNA"/>
</dbReference>
<dbReference type="InParanoid" id="K1PTB0"/>
<dbReference type="Gene3D" id="2.60.40.10">
    <property type="entry name" value="Immunoglobulins"/>
    <property type="match status" value="1"/>
</dbReference>